<proteinExistence type="inferred from homology"/>
<gene>
    <name evidence="6 8" type="primary">rsmI</name>
    <name evidence="8" type="ORF">AMOR_57310</name>
</gene>
<keyword evidence="5 6" id="KW-0949">S-adenosyl-L-methionine</keyword>
<accession>A0ABM7X4L0</accession>
<dbReference type="PANTHER" id="PTHR46111:SF1">
    <property type="entry name" value="RIBOSOMAL RNA SMALL SUBUNIT METHYLTRANSFERASE I"/>
    <property type="match status" value="1"/>
</dbReference>
<keyword evidence="1 6" id="KW-0963">Cytoplasm</keyword>
<dbReference type="SUPFAM" id="SSF53790">
    <property type="entry name" value="Tetrapyrrole methylase"/>
    <property type="match status" value="1"/>
</dbReference>
<keyword evidence="4 6" id="KW-0808">Transferase</keyword>
<evidence type="ECO:0000256" key="4">
    <source>
        <dbReference type="ARBA" id="ARBA00022679"/>
    </source>
</evidence>
<dbReference type="GO" id="GO:0008168">
    <property type="term" value="F:methyltransferase activity"/>
    <property type="evidence" value="ECO:0007669"/>
    <property type="project" value="UniProtKB-KW"/>
</dbReference>
<evidence type="ECO:0000256" key="2">
    <source>
        <dbReference type="ARBA" id="ARBA00022552"/>
    </source>
</evidence>
<keyword evidence="3 6" id="KW-0489">Methyltransferase</keyword>
<keyword evidence="2 6" id="KW-0698">rRNA processing</keyword>
<dbReference type="Proteomes" id="UP001162891">
    <property type="component" value="Chromosome"/>
</dbReference>
<evidence type="ECO:0000256" key="6">
    <source>
        <dbReference type="HAMAP-Rule" id="MF_01877"/>
    </source>
</evidence>
<dbReference type="RefSeq" id="WP_248357213.1">
    <property type="nucleotide sequence ID" value="NZ_AP025591.1"/>
</dbReference>
<dbReference type="InterPro" id="IPR014776">
    <property type="entry name" value="4pyrrole_Mease_sub2"/>
</dbReference>
<reference evidence="9" key="1">
    <citation type="journal article" date="2022" name="Int. J. Syst. Evol. Microbiol.">
        <title>Anaeromyxobacter oryzae sp. nov., Anaeromyxobacter diazotrophicus sp. nov. and Anaeromyxobacter paludicola sp. nov., isolated from paddy soils.</title>
        <authorList>
            <person name="Itoh H."/>
            <person name="Xu Z."/>
            <person name="Mise K."/>
            <person name="Masuda Y."/>
            <person name="Ushijima N."/>
            <person name="Hayakawa C."/>
            <person name="Shiratori Y."/>
            <person name="Senoo K."/>
        </authorList>
    </citation>
    <scope>NUCLEOTIDE SEQUENCE [LARGE SCALE GENOMIC DNA]</scope>
    <source>
        <strain evidence="9">Red232</strain>
    </source>
</reference>
<comment type="function">
    <text evidence="6">Catalyzes the 2'-O-methylation of the ribose of cytidine 1402 (C1402) in 16S rRNA.</text>
</comment>
<dbReference type="InterPro" id="IPR014777">
    <property type="entry name" value="4pyrrole_Mease_sub1"/>
</dbReference>
<dbReference type="PIRSF" id="PIRSF005917">
    <property type="entry name" value="MTase_YraL"/>
    <property type="match status" value="1"/>
</dbReference>
<dbReference type="Pfam" id="PF00590">
    <property type="entry name" value="TP_methylase"/>
    <property type="match status" value="1"/>
</dbReference>
<evidence type="ECO:0000256" key="5">
    <source>
        <dbReference type="ARBA" id="ARBA00022691"/>
    </source>
</evidence>
<dbReference type="PANTHER" id="PTHR46111">
    <property type="entry name" value="RIBOSOMAL RNA SMALL SUBUNIT METHYLTRANSFERASE I"/>
    <property type="match status" value="1"/>
</dbReference>
<dbReference type="HAMAP" id="MF_01877">
    <property type="entry name" value="16SrRNA_methyltr_I"/>
    <property type="match status" value="1"/>
</dbReference>
<organism evidence="8 9">
    <name type="scientific">Anaeromyxobacter oryzae</name>
    <dbReference type="NCBI Taxonomy" id="2918170"/>
    <lineage>
        <taxon>Bacteria</taxon>
        <taxon>Pseudomonadati</taxon>
        <taxon>Myxococcota</taxon>
        <taxon>Myxococcia</taxon>
        <taxon>Myxococcales</taxon>
        <taxon>Cystobacterineae</taxon>
        <taxon>Anaeromyxobacteraceae</taxon>
        <taxon>Anaeromyxobacter</taxon>
    </lineage>
</organism>
<dbReference type="InterPro" id="IPR035996">
    <property type="entry name" value="4pyrrol_Methylase_sf"/>
</dbReference>
<dbReference type="InterPro" id="IPR008189">
    <property type="entry name" value="rRNA_ssu_MeTfrase_I"/>
</dbReference>
<dbReference type="Gene3D" id="3.40.1010.10">
    <property type="entry name" value="Cobalt-precorrin-4 Transmethylase, Domain 1"/>
    <property type="match status" value="1"/>
</dbReference>
<protein>
    <recommendedName>
        <fullName evidence="6">Ribosomal RNA small subunit methyltransferase I</fullName>
        <ecNumber evidence="6">2.1.1.198</ecNumber>
    </recommendedName>
    <alternativeName>
        <fullName evidence="6">16S rRNA 2'-O-ribose C1402 methyltransferase</fullName>
    </alternativeName>
    <alternativeName>
        <fullName evidence="6">rRNA (cytidine-2'-O-)-methyltransferase RsmI</fullName>
    </alternativeName>
</protein>
<dbReference type="Gene3D" id="3.30.950.10">
    <property type="entry name" value="Methyltransferase, Cobalt-precorrin-4 Transmethylase, Domain 2"/>
    <property type="match status" value="1"/>
</dbReference>
<dbReference type="EC" id="2.1.1.198" evidence="6"/>
<comment type="catalytic activity">
    <reaction evidence="6">
        <text>cytidine(1402) in 16S rRNA + S-adenosyl-L-methionine = 2'-O-methylcytidine(1402) in 16S rRNA + S-adenosyl-L-homocysteine + H(+)</text>
        <dbReference type="Rhea" id="RHEA:42924"/>
        <dbReference type="Rhea" id="RHEA-COMP:10285"/>
        <dbReference type="Rhea" id="RHEA-COMP:10286"/>
        <dbReference type="ChEBI" id="CHEBI:15378"/>
        <dbReference type="ChEBI" id="CHEBI:57856"/>
        <dbReference type="ChEBI" id="CHEBI:59789"/>
        <dbReference type="ChEBI" id="CHEBI:74495"/>
        <dbReference type="ChEBI" id="CHEBI:82748"/>
        <dbReference type="EC" id="2.1.1.198"/>
    </reaction>
</comment>
<dbReference type="CDD" id="cd11648">
    <property type="entry name" value="RsmI"/>
    <property type="match status" value="1"/>
</dbReference>
<evidence type="ECO:0000313" key="8">
    <source>
        <dbReference type="EMBL" id="BDG06735.1"/>
    </source>
</evidence>
<dbReference type="NCBIfam" id="TIGR00096">
    <property type="entry name" value="16S rRNA (cytidine(1402)-2'-O)-methyltransferase"/>
    <property type="match status" value="1"/>
</dbReference>
<dbReference type="EMBL" id="AP025591">
    <property type="protein sequence ID" value="BDG06735.1"/>
    <property type="molecule type" value="Genomic_DNA"/>
</dbReference>
<name>A0ABM7X4L0_9BACT</name>
<evidence type="ECO:0000256" key="1">
    <source>
        <dbReference type="ARBA" id="ARBA00022490"/>
    </source>
</evidence>
<feature type="domain" description="Tetrapyrrole methylase" evidence="7">
    <location>
        <begin position="19"/>
        <end position="219"/>
    </location>
</feature>
<comment type="subcellular location">
    <subcellularLocation>
        <location evidence="6">Cytoplasm</location>
    </subcellularLocation>
</comment>
<keyword evidence="9" id="KW-1185">Reference proteome</keyword>
<dbReference type="InterPro" id="IPR000878">
    <property type="entry name" value="4pyrrol_Mease"/>
</dbReference>
<evidence type="ECO:0000313" key="9">
    <source>
        <dbReference type="Proteomes" id="UP001162891"/>
    </source>
</evidence>
<comment type="similarity">
    <text evidence="6">Belongs to the methyltransferase superfamily. RsmI family.</text>
</comment>
<sequence>MSDGGKGARESRGASGEGTLYVLATPIGNLSDLSPRAAEVLRTVRAVAAEDTRRTLKLYAHLGAPAPALVSLPAFDERGRLEPLVARLRAGEAVALCTDAGTPGVSDPGAALVAAAWDAGARVVPVPGPSAGLAALAASGFAADRFVFAGFLPRKGGGRAEALAWLAAAPCTIVLYEAGNRTRETLLDLAAALGDRPALVARELTKLHEELARAPLSALAERFSGEVRGEVTLVVSGPPAGAPPPATADAEPLEDELRRRIAAGEGPSAIAKEVARARGLKRADVYDLVEKLRGR</sequence>
<evidence type="ECO:0000259" key="7">
    <source>
        <dbReference type="Pfam" id="PF00590"/>
    </source>
</evidence>
<evidence type="ECO:0000256" key="3">
    <source>
        <dbReference type="ARBA" id="ARBA00022603"/>
    </source>
</evidence>
<dbReference type="GO" id="GO:0032259">
    <property type="term" value="P:methylation"/>
    <property type="evidence" value="ECO:0007669"/>
    <property type="project" value="UniProtKB-KW"/>
</dbReference>